<organism evidence="3 4">
    <name type="scientific">Mycena belliarum</name>
    <dbReference type="NCBI Taxonomy" id="1033014"/>
    <lineage>
        <taxon>Eukaryota</taxon>
        <taxon>Fungi</taxon>
        <taxon>Dikarya</taxon>
        <taxon>Basidiomycota</taxon>
        <taxon>Agaricomycotina</taxon>
        <taxon>Agaricomycetes</taxon>
        <taxon>Agaricomycetidae</taxon>
        <taxon>Agaricales</taxon>
        <taxon>Marasmiineae</taxon>
        <taxon>Mycenaceae</taxon>
        <taxon>Mycena</taxon>
    </lineage>
</organism>
<accession>A0AAD6XKW7</accession>
<feature type="region of interest" description="Disordered" evidence="2">
    <location>
        <begin position="193"/>
        <end position="216"/>
    </location>
</feature>
<dbReference type="Proteomes" id="UP001222325">
    <property type="component" value="Unassembled WGS sequence"/>
</dbReference>
<proteinExistence type="inferred from homology"/>
<dbReference type="InterPro" id="IPR051490">
    <property type="entry name" value="THEM6_lcsJ_thioesterase"/>
</dbReference>
<dbReference type="PANTHER" id="PTHR12475">
    <property type="match status" value="1"/>
</dbReference>
<protein>
    <submittedName>
        <fullName evidence="3">Uncharacterized protein</fullName>
    </submittedName>
</protein>
<dbReference type="Pfam" id="PF13279">
    <property type="entry name" value="4HBT_2"/>
    <property type="match status" value="1"/>
</dbReference>
<dbReference type="PANTHER" id="PTHR12475:SF4">
    <property type="entry name" value="PROTEIN THEM6"/>
    <property type="match status" value="1"/>
</dbReference>
<dbReference type="AlphaFoldDB" id="A0AAD6XKW7"/>
<comment type="caution">
    <text evidence="3">The sequence shown here is derived from an EMBL/GenBank/DDBJ whole genome shotgun (WGS) entry which is preliminary data.</text>
</comment>
<evidence type="ECO:0000256" key="1">
    <source>
        <dbReference type="ARBA" id="ARBA00038476"/>
    </source>
</evidence>
<name>A0AAD6XKW7_9AGAR</name>
<evidence type="ECO:0000313" key="3">
    <source>
        <dbReference type="EMBL" id="KAJ7068872.1"/>
    </source>
</evidence>
<keyword evidence="4" id="KW-1185">Reference proteome</keyword>
<reference evidence="3" key="1">
    <citation type="submission" date="2023-03" db="EMBL/GenBank/DDBJ databases">
        <title>Massive genome expansion in bonnet fungi (Mycena s.s.) driven by repeated elements and novel gene families across ecological guilds.</title>
        <authorList>
            <consortium name="Lawrence Berkeley National Laboratory"/>
            <person name="Harder C.B."/>
            <person name="Miyauchi S."/>
            <person name="Viragh M."/>
            <person name="Kuo A."/>
            <person name="Thoen E."/>
            <person name="Andreopoulos B."/>
            <person name="Lu D."/>
            <person name="Skrede I."/>
            <person name="Drula E."/>
            <person name="Henrissat B."/>
            <person name="Morin E."/>
            <person name="Kohler A."/>
            <person name="Barry K."/>
            <person name="LaButti K."/>
            <person name="Morin E."/>
            <person name="Salamov A."/>
            <person name="Lipzen A."/>
            <person name="Mereny Z."/>
            <person name="Hegedus B."/>
            <person name="Baldrian P."/>
            <person name="Stursova M."/>
            <person name="Weitz H."/>
            <person name="Taylor A."/>
            <person name="Grigoriev I.V."/>
            <person name="Nagy L.G."/>
            <person name="Martin F."/>
            <person name="Kauserud H."/>
        </authorList>
    </citation>
    <scope>NUCLEOTIDE SEQUENCE</scope>
    <source>
        <strain evidence="3">CBHHK173m</strain>
    </source>
</reference>
<gene>
    <name evidence="3" type="ORF">B0H15DRAFT_958133</name>
</gene>
<comment type="similarity">
    <text evidence="1">Belongs to the lcsJ thioesterase family.</text>
</comment>
<dbReference type="SUPFAM" id="SSF54637">
    <property type="entry name" value="Thioesterase/thiol ester dehydrase-isomerase"/>
    <property type="match status" value="1"/>
</dbReference>
<evidence type="ECO:0000256" key="2">
    <source>
        <dbReference type="SAM" id="MobiDB-lite"/>
    </source>
</evidence>
<dbReference type="CDD" id="cd00586">
    <property type="entry name" value="4HBT"/>
    <property type="match status" value="1"/>
</dbReference>
<dbReference type="Gene3D" id="3.10.129.10">
    <property type="entry name" value="Hotdog Thioesterase"/>
    <property type="match status" value="1"/>
</dbReference>
<evidence type="ECO:0000313" key="4">
    <source>
        <dbReference type="Proteomes" id="UP001222325"/>
    </source>
</evidence>
<dbReference type="EMBL" id="JARJCN010000148">
    <property type="protein sequence ID" value="KAJ7068872.1"/>
    <property type="molecule type" value="Genomic_DNA"/>
</dbReference>
<dbReference type="InterPro" id="IPR029069">
    <property type="entry name" value="HotDog_dom_sf"/>
</dbReference>
<sequence>MASSASSPVLVQRAARILAHTPPALLRLRAPAALLALLLLLNVGSWPLVWHFRVLAPLAEFLASRWLLLLRHLFSSSRTKAAALEAYYSACSPVSLHPLRMVATDTYRATPDDCDFLLHLSNSSCAKAMDRARFRLAVNPFPNSMRCGGWAPLAATHFQFIREIPMFAPYEVRASVGAWDEKWIYVVSRFVAPPPSSKSHKSKSSSKSKSSLPDSDANEGIARALVRAGSQVVSVGGALSPEIGDSGANTPARTVTGAVVQDEGLCYKFGRRTVPPAVILVANGFAAPLPSADPSGIDTTHLNVDTIQSKYYALDQSFS</sequence>